<name>A0A8H4ETN7_GIGMA</name>
<proteinExistence type="predicted"/>
<dbReference type="EMBL" id="WTPW01000065">
    <property type="protein sequence ID" value="KAF0552570.1"/>
    <property type="molecule type" value="Genomic_DNA"/>
</dbReference>
<dbReference type="OrthoDB" id="27214at2759"/>
<dbReference type="Proteomes" id="UP000439903">
    <property type="component" value="Unassembled WGS sequence"/>
</dbReference>
<organism evidence="1 2">
    <name type="scientific">Gigaspora margarita</name>
    <dbReference type="NCBI Taxonomy" id="4874"/>
    <lineage>
        <taxon>Eukaryota</taxon>
        <taxon>Fungi</taxon>
        <taxon>Fungi incertae sedis</taxon>
        <taxon>Mucoromycota</taxon>
        <taxon>Glomeromycotina</taxon>
        <taxon>Glomeromycetes</taxon>
        <taxon>Diversisporales</taxon>
        <taxon>Gigasporaceae</taxon>
        <taxon>Gigaspora</taxon>
    </lineage>
</organism>
<sequence length="107" mass="12104">MFNYALASLSFGNVWQYKSLHINGNSVGKANLIFDAFIARFYILQDFGVVLISTESSDDALKYRYFSDLTFGLELLATINLFTSIYGGTLELLTPPKLPWTEKDTLF</sequence>
<evidence type="ECO:0000313" key="1">
    <source>
        <dbReference type="EMBL" id="KAF0552570.1"/>
    </source>
</evidence>
<comment type="caution">
    <text evidence="1">The sequence shown here is derived from an EMBL/GenBank/DDBJ whole genome shotgun (WGS) entry which is preliminary data.</text>
</comment>
<evidence type="ECO:0000313" key="2">
    <source>
        <dbReference type="Proteomes" id="UP000439903"/>
    </source>
</evidence>
<gene>
    <name evidence="1" type="ORF">F8M41_021637</name>
</gene>
<keyword evidence="2" id="KW-1185">Reference proteome</keyword>
<reference evidence="1 2" key="1">
    <citation type="journal article" date="2019" name="Environ. Microbiol.">
        <title>At the nexus of three kingdoms: the genome of the mycorrhizal fungus Gigaspora margarita provides insights into plant, endobacterial and fungal interactions.</title>
        <authorList>
            <person name="Venice F."/>
            <person name="Ghignone S."/>
            <person name="Salvioli di Fossalunga A."/>
            <person name="Amselem J."/>
            <person name="Novero M."/>
            <person name="Xianan X."/>
            <person name="Sedzielewska Toro K."/>
            <person name="Morin E."/>
            <person name="Lipzen A."/>
            <person name="Grigoriev I.V."/>
            <person name="Henrissat B."/>
            <person name="Martin F.M."/>
            <person name="Bonfante P."/>
        </authorList>
    </citation>
    <scope>NUCLEOTIDE SEQUENCE [LARGE SCALE GENOMIC DNA]</scope>
    <source>
        <strain evidence="1 2">BEG34</strain>
    </source>
</reference>
<protein>
    <submittedName>
        <fullName evidence="1">Uncharacterized protein</fullName>
    </submittedName>
</protein>
<accession>A0A8H4ETN7</accession>
<dbReference type="AlphaFoldDB" id="A0A8H4ETN7"/>